<keyword evidence="4" id="KW-0687">Ribonucleoprotein</keyword>
<feature type="non-terminal residue" evidence="7">
    <location>
        <position position="93"/>
    </location>
</feature>
<protein>
    <recommendedName>
        <fullName evidence="5">30S ribosomal protein S17, chloroplastic</fullName>
    </recommendedName>
</protein>
<dbReference type="Proteomes" id="UP000001514">
    <property type="component" value="Unassembled WGS sequence"/>
</dbReference>
<dbReference type="GO" id="GO:0005840">
    <property type="term" value="C:ribosome"/>
    <property type="evidence" value="ECO:0007669"/>
    <property type="project" value="UniProtKB-KW"/>
</dbReference>
<dbReference type="GO" id="GO:0006412">
    <property type="term" value="P:translation"/>
    <property type="evidence" value="ECO:0007669"/>
    <property type="project" value="InterPro"/>
</dbReference>
<dbReference type="eggNOG" id="KOG1740">
    <property type="taxonomic scope" value="Eukaryota"/>
</dbReference>
<sequence>VSIDAAPPRNAGISSRPGLVVEARKRIEGRVVCASDNKTVSVEVTRLVVDPKSKKRVRRSKKYHAHDEDNSCKLGDFVTLAMSRPYSKTKRFI</sequence>
<evidence type="ECO:0000256" key="4">
    <source>
        <dbReference type="ARBA" id="ARBA00023274"/>
    </source>
</evidence>
<evidence type="ECO:0000313" key="8">
    <source>
        <dbReference type="Proteomes" id="UP000001514"/>
    </source>
</evidence>
<dbReference type="PANTHER" id="PTHR10744:SF7">
    <property type="entry name" value="SMALL RIBOSOMAL SUBUNIT PROTEIN US17C"/>
    <property type="match status" value="1"/>
</dbReference>
<accession>D8QWI2</accession>
<name>D8QWI2_SELML</name>
<dbReference type="InterPro" id="IPR000266">
    <property type="entry name" value="Ribosomal_uS17"/>
</dbReference>
<feature type="non-terminal residue" evidence="7">
    <location>
        <position position="1"/>
    </location>
</feature>
<evidence type="ECO:0000256" key="3">
    <source>
        <dbReference type="ARBA" id="ARBA00022980"/>
    </source>
</evidence>
<dbReference type="PANTHER" id="PTHR10744">
    <property type="entry name" value="40S RIBOSOMAL PROTEIN S11 FAMILY MEMBER"/>
    <property type="match status" value="1"/>
</dbReference>
<dbReference type="OMA" id="YSAHYET"/>
<dbReference type="InParanoid" id="D8QWI2"/>
<dbReference type="STRING" id="88036.D8QWI2"/>
<dbReference type="Gene3D" id="2.40.50.140">
    <property type="entry name" value="Nucleic acid-binding proteins"/>
    <property type="match status" value="1"/>
</dbReference>
<dbReference type="HOGENOM" id="CLU_073626_1_2_1"/>
<dbReference type="InterPro" id="IPR012340">
    <property type="entry name" value="NA-bd_OB-fold"/>
</dbReference>
<dbReference type="NCBIfam" id="NF004123">
    <property type="entry name" value="PRK05610.1"/>
    <property type="match status" value="1"/>
</dbReference>
<dbReference type="OrthoDB" id="274752at2759"/>
<keyword evidence="8" id="KW-1185">Reference proteome</keyword>
<dbReference type="SUPFAM" id="SSF50249">
    <property type="entry name" value="Nucleic acid-binding proteins"/>
    <property type="match status" value="1"/>
</dbReference>
<dbReference type="GO" id="GO:0003735">
    <property type="term" value="F:structural constituent of ribosome"/>
    <property type="evidence" value="ECO:0000318"/>
    <property type="project" value="GO_Central"/>
</dbReference>
<reference evidence="7 8" key="1">
    <citation type="journal article" date="2011" name="Science">
        <title>The Selaginella genome identifies genetic changes associated with the evolution of vascular plants.</title>
        <authorList>
            <person name="Banks J.A."/>
            <person name="Nishiyama T."/>
            <person name="Hasebe M."/>
            <person name="Bowman J.L."/>
            <person name="Gribskov M."/>
            <person name="dePamphilis C."/>
            <person name="Albert V.A."/>
            <person name="Aono N."/>
            <person name="Aoyama T."/>
            <person name="Ambrose B.A."/>
            <person name="Ashton N.W."/>
            <person name="Axtell M.J."/>
            <person name="Barker E."/>
            <person name="Barker M.S."/>
            <person name="Bennetzen J.L."/>
            <person name="Bonawitz N.D."/>
            <person name="Chapple C."/>
            <person name="Cheng C."/>
            <person name="Correa L.G."/>
            <person name="Dacre M."/>
            <person name="DeBarry J."/>
            <person name="Dreyer I."/>
            <person name="Elias M."/>
            <person name="Engstrom E.M."/>
            <person name="Estelle M."/>
            <person name="Feng L."/>
            <person name="Finet C."/>
            <person name="Floyd S.K."/>
            <person name="Frommer W.B."/>
            <person name="Fujita T."/>
            <person name="Gramzow L."/>
            <person name="Gutensohn M."/>
            <person name="Harholt J."/>
            <person name="Hattori M."/>
            <person name="Heyl A."/>
            <person name="Hirai T."/>
            <person name="Hiwatashi Y."/>
            <person name="Ishikawa M."/>
            <person name="Iwata M."/>
            <person name="Karol K.G."/>
            <person name="Koehler B."/>
            <person name="Kolukisaoglu U."/>
            <person name="Kubo M."/>
            <person name="Kurata T."/>
            <person name="Lalonde S."/>
            <person name="Li K."/>
            <person name="Li Y."/>
            <person name="Litt A."/>
            <person name="Lyons E."/>
            <person name="Manning G."/>
            <person name="Maruyama T."/>
            <person name="Michael T.P."/>
            <person name="Mikami K."/>
            <person name="Miyazaki S."/>
            <person name="Morinaga S."/>
            <person name="Murata T."/>
            <person name="Mueller-Roeber B."/>
            <person name="Nelson D.R."/>
            <person name="Obara M."/>
            <person name="Oguri Y."/>
            <person name="Olmstead R.G."/>
            <person name="Onodera N."/>
            <person name="Petersen B.L."/>
            <person name="Pils B."/>
            <person name="Prigge M."/>
            <person name="Rensing S.A."/>
            <person name="Riano-Pachon D.M."/>
            <person name="Roberts A.W."/>
            <person name="Sato Y."/>
            <person name="Scheller H.V."/>
            <person name="Schulz B."/>
            <person name="Schulz C."/>
            <person name="Shakirov E.V."/>
            <person name="Shibagaki N."/>
            <person name="Shinohara N."/>
            <person name="Shippen D.E."/>
            <person name="Soerensen I."/>
            <person name="Sotooka R."/>
            <person name="Sugimoto N."/>
            <person name="Sugita M."/>
            <person name="Sumikawa N."/>
            <person name="Tanurdzic M."/>
            <person name="Theissen G."/>
            <person name="Ulvskov P."/>
            <person name="Wakazuki S."/>
            <person name="Weng J.K."/>
            <person name="Willats W.W."/>
            <person name="Wipf D."/>
            <person name="Wolf P.G."/>
            <person name="Yang L."/>
            <person name="Zimmer A.D."/>
            <person name="Zhu Q."/>
            <person name="Mitros T."/>
            <person name="Hellsten U."/>
            <person name="Loque D."/>
            <person name="Otillar R."/>
            <person name="Salamov A."/>
            <person name="Schmutz J."/>
            <person name="Shapiro H."/>
            <person name="Lindquist E."/>
            <person name="Lucas S."/>
            <person name="Rokhsar D."/>
            <person name="Grigoriev I.V."/>
        </authorList>
    </citation>
    <scope>NUCLEOTIDE SEQUENCE [LARGE SCALE GENOMIC DNA]</scope>
</reference>
<keyword evidence="2" id="KW-0809">Transit peptide</keyword>
<evidence type="ECO:0000256" key="2">
    <source>
        <dbReference type="ARBA" id="ARBA00022946"/>
    </source>
</evidence>
<dbReference type="KEGG" id="smo:SELMODRAFT_38729"/>
<evidence type="ECO:0000313" key="6">
    <source>
        <dbReference type="EMBL" id="EFJ24377.1"/>
    </source>
</evidence>
<gene>
    <name evidence="7" type="ORF">SELMODRAFT_38729</name>
    <name evidence="6" type="ORF">SELMODRAFT_38731</name>
</gene>
<dbReference type="Gramene" id="EFJ24377">
    <property type="protein sequence ID" value="EFJ24377"/>
    <property type="gene ID" value="SELMODRAFT_38731"/>
</dbReference>
<dbReference type="EMBL" id="GL377568">
    <property type="protein sequence ID" value="EFJ35642.1"/>
    <property type="molecule type" value="Genomic_DNA"/>
</dbReference>
<dbReference type="EMBL" id="GL377590">
    <property type="protein sequence ID" value="EFJ24377.1"/>
    <property type="molecule type" value="Genomic_DNA"/>
</dbReference>
<evidence type="ECO:0000256" key="5">
    <source>
        <dbReference type="ARBA" id="ARBA00035308"/>
    </source>
</evidence>
<keyword evidence="3" id="KW-0689">Ribosomal protein</keyword>
<dbReference type="AlphaFoldDB" id="D8QWI2"/>
<dbReference type="PRINTS" id="PR00973">
    <property type="entry name" value="RIBOSOMALS17"/>
</dbReference>
<dbReference type="Pfam" id="PF00366">
    <property type="entry name" value="Ribosomal_S17"/>
    <property type="match status" value="1"/>
</dbReference>
<dbReference type="KEGG" id="smo:SELMODRAFT_38731"/>
<dbReference type="Gramene" id="EFJ35642">
    <property type="protein sequence ID" value="EFJ35642"/>
    <property type="gene ID" value="SELMODRAFT_38729"/>
</dbReference>
<proteinExistence type="inferred from homology"/>
<organism evidence="8">
    <name type="scientific">Selaginella moellendorffii</name>
    <name type="common">Spikemoss</name>
    <dbReference type="NCBI Taxonomy" id="88036"/>
    <lineage>
        <taxon>Eukaryota</taxon>
        <taxon>Viridiplantae</taxon>
        <taxon>Streptophyta</taxon>
        <taxon>Embryophyta</taxon>
        <taxon>Tracheophyta</taxon>
        <taxon>Lycopodiopsida</taxon>
        <taxon>Selaginellales</taxon>
        <taxon>Selaginellaceae</taxon>
        <taxon>Selaginella</taxon>
    </lineage>
</organism>
<evidence type="ECO:0000313" key="7">
    <source>
        <dbReference type="EMBL" id="EFJ35642.1"/>
    </source>
</evidence>
<dbReference type="CDD" id="cd00364">
    <property type="entry name" value="Ribosomal_uS17"/>
    <property type="match status" value="1"/>
</dbReference>
<comment type="similarity">
    <text evidence="1">Belongs to the universal ribosomal protein uS17 family.</text>
</comment>
<dbReference type="GO" id="GO:1990904">
    <property type="term" value="C:ribonucleoprotein complex"/>
    <property type="evidence" value="ECO:0007669"/>
    <property type="project" value="UniProtKB-KW"/>
</dbReference>
<evidence type="ECO:0000256" key="1">
    <source>
        <dbReference type="ARBA" id="ARBA00010254"/>
    </source>
</evidence>